<dbReference type="GO" id="GO:0042383">
    <property type="term" value="C:sarcolemma"/>
    <property type="evidence" value="ECO:0007669"/>
    <property type="project" value="TreeGrafter"/>
</dbReference>
<keyword evidence="2 6" id="KW-0812">Transmembrane</keyword>
<reference evidence="7" key="1">
    <citation type="thesis" date="2021" institute="BYU ScholarsArchive" country="Provo, UT, USA">
        <title>Applications of and Algorithms for Genome Assembly and Genomic Analyses with an Emphasis on Marine Teleosts.</title>
        <authorList>
            <person name="Pickett B.D."/>
        </authorList>
    </citation>
    <scope>NUCLEOTIDE SEQUENCE</scope>
    <source>
        <strain evidence="7">HI-2016</strain>
    </source>
</reference>
<dbReference type="InterPro" id="IPR030429">
    <property type="entry name" value="Sarcospan"/>
</dbReference>
<dbReference type="AlphaFoldDB" id="A0A8T2NRV5"/>
<accession>A0A8T2NRV5</accession>
<dbReference type="GO" id="GO:0016010">
    <property type="term" value="C:dystrophin-associated glycoprotein complex"/>
    <property type="evidence" value="ECO:0007669"/>
    <property type="project" value="InterPro"/>
</dbReference>
<feature type="compositionally biased region" description="Basic and acidic residues" evidence="5">
    <location>
        <begin position="105"/>
        <end position="116"/>
    </location>
</feature>
<comment type="subcellular location">
    <subcellularLocation>
        <location evidence="1">Membrane</location>
        <topology evidence="1">Multi-pass membrane protein</topology>
    </subcellularLocation>
</comment>
<evidence type="ECO:0008006" key="9">
    <source>
        <dbReference type="Google" id="ProtNLM"/>
    </source>
</evidence>
<dbReference type="PANTHER" id="PTHR15260:SF1">
    <property type="entry name" value="SARCOSPAN"/>
    <property type="match status" value="1"/>
</dbReference>
<sequence length="349" mass="37300">MRAASPGPTQLPTGVKEAWRSRGSPPHATCLCPLSSCLPQRPCFCLLGLPAAVADCLLSPSSCQQFLGCAGERAIWGVGQSGAGGTTRQGDEGEEKTSGAEQADEQQKMGTEEKQQAVDPGPNANKSQAGEKGVAAVQEGKGDGGAGLAGDRHTCCGCRFPLLVALLQLLLGISITAVAFIMDSISPSLLARETPHWAGIIVCLVSLLGFFLYFITYLPDEKTSMQFVAKLLYFLLCTVGLVLSVLALSFAGHHYTQVSNFTCDEVGADCHCKLNPEDPIARSFLYTEAGECSSITSTLKLYFLLQIALNLAQALVCLVGAFIMWKHRYQVFFVGMQMGSPSVHQWQKV</sequence>
<keyword evidence="4 6" id="KW-0472">Membrane</keyword>
<dbReference type="PANTHER" id="PTHR15260">
    <property type="entry name" value="SARCOSPAN"/>
    <property type="match status" value="1"/>
</dbReference>
<organism evidence="7 8">
    <name type="scientific">Albula glossodonta</name>
    <name type="common">roundjaw bonefish</name>
    <dbReference type="NCBI Taxonomy" id="121402"/>
    <lineage>
        <taxon>Eukaryota</taxon>
        <taxon>Metazoa</taxon>
        <taxon>Chordata</taxon>
        <taxon>Craniata</taxon>
        <taxon>Vertebrata</taxon>
        <taxon>Euteleostomi</taxon>
        <taxon>Actinopterygii</taxon>
        <taxon>Neopterygii</taxon>
        <taxon>Teleostei</taxon>
        <taxon>Albuliformes</taxon>
        <taxon>Albulidae</taxon>
        <taxon>Albula</taxon>
    </lineage>
</organism>
<dbReference type="OrthoDB" id="10027693at2759"/>
<evidence type="ECO:0000256" key="2">
    <source>
        <dbReference type="ARBA" id="ARBA00022692"/>
    </source>
</evidence>
<dbReference type="EMBL" id="JAFBMS010000029">
    <property type="protein sequence ID" value="KAG9342306.1"/>
    <property type="molecule type" value="Genomic_DNA"/>
</dbReference>
<feature type="compositionally biased region" description="Basic and acidic residues" evidence="5">
    <location>
        <begin position="89"/>
        <end position="98"/>
    </location>
</feature>
<keyword evidence="3 6" id="KW-1133">Transmembrane helix</keyword>
<comment type="caution">
    <text evidence="7">The sequence shown here is derived from an EMBL/GenBank/DDBJ whole genome shotgun (WGS) entry which is preliminary data.</text>
</comment>
<gene>
    <name evidence="7" type="ORF">JZ751_016808</name>
</gene>
<dbReference type="InterPro" id="IPR007237">
    <property type="entry name" value="CD20-like"/>
</dbReference>
<evidence type="ECO:0000313" key="7">
    <source>
        <dbReference type="EMBL" id="KAG9342306.1"/>
    </source>
</evidence>
<dbReference type="Pfam" id="PF04103">
    <property type="entry name" value="CD20"/>
    <property type="match status" value="1"/>
</dbReference>
<dbReference type="Proteomes" id="UP000824540">
    <property type="component" value="Unassembled WGS sequence"/>
</dbReference>
<proteinExistence type="predicted"/>
<evidence type="ECO:0000256" key="5">
    <source>
        <dbReference type="SAM" id="MobiDB-lite"/>
    </source>
</evidence>
<protein>
    <recommendedName>
        <fullName evidence="9">Sarcospan</fullName>
    </recommendedName>
</protein>
<evidence type="ECO:0000256" key="1">
    <source>
        <dbReference type="ARBA" id="ARBA00004141"/>
    </source>
</evidence>
<feature type="region of interest" description="Disordered" evidence="5">
    <location>
        <begin position="1"/>
        <end position="20"/>
    </location>
</feature>
<feature type="transmembrane region" description="Helical" evidence="6">
    <location>
        <begin position="197"/>
        <end position="219"/>
    </location>
</feature>
<keyword evidence="8" id="KW-1185">Reference proteome</keyword>
<evidence type="ECO:0000313" key="8">
    <source>
        <dbReference type="Proteomes" id="UP000824540"/>
    </source>
</evidence>
<feature type="transmembrane region" description="Helical" evidence="6">
    <location>
        <begin position="162"/>
        <end position="182"/>
    </location>
</feature>
<feature type="transmembrane region" description="Helical" evidence="6">
    <location>
        <begin position="231"/>
        <end position="251"/>
    </location>
</feature>
<evidence type="ECO:0000256" key="6">
    <source>
        <dbReference type="SAM" id="Phobius"/>
    </source>
</evidence>
<evidence type="ECO:0000256" key="4">
    <source>
        <dbReference type="ARBA" id="ARBA00023136"/>
    </source>
</evidence>
<name>A0A8T2NRV5_9TELE</name>
<feature type="region of interest" description="Disordered" evidence="5">
    <location>
        <begin position="80"/>
        <end position="136"/>
    </location>
</feature>
<feature type="transmembrane region" description="Helical" evidence="6">
    <location>
        <begin position="303"/>
        <end position="325"/>
    </location>
</feature>
<evidence type="ECO:0000256" key="3">
    <source>
        <dbReference type="ARBA" id="ARBA00022989"/>
    </source>
</evidence>